<evidence type="ECO:0000313" key="1">
    <source>
        <dbReference type="EMBL" id="KAI5654992.1"/>
    </source>
</evidence>
<accession>A0ACC0A4W3</accession>
<dbReference type="Proteomes" id="UP001060085">
    <property type="component" value="Linkage Group LG07"/>
</dbReference>
<comment type="caution">
    <text evidence="1">The sequence shown here is derived from an EMBL/GenBank/DDBJ whole genome shotgun (WGS) entry which is preliminary data.</text>
</comment>
<organism evidence="1 2">
    <name type="scientific">Catharanthus roseus</name>
    <name type="common">Madagascar periwinkle</name>
    <name type="synonym">Vinca rosea</name>
    <dbReference type="NCBI Taxonomy" id="4058"/>
    <lineage>
        <taxon>Eukaryota</taxon>
        <taxon>Viridiplantae</taxon>
        <taxon>Streptophyta</taxon>
        <taxon>Embryophyta</taxon>
        <taxon>Tracheophyta</taxon>
        <taxon>Spermatophyta</taxon>
        <taxon>Magnoliopsida</taxon>
        <taxon>eudicotyledons</taxon>
        <taxon>Gunneridae</taxon>
        <taxon>Pentapetalae</taxon>
        <taxon>asterids</taxon>
        <taxon>lamiids</taxon>
        <taxon>Gentianales</taxon>
        <taxon>Apocynaceae</taxon>
        <taxon>Rauvolfioideae</taxon>
        <taxon>Vinceae</taxon>
        <taxon>Catharanthinae</taxon>
        <taxon>Catharanthus</taxon>
    </lineage>
</organism>
<gene>
    <name evidence="1" type="ORF">M9H77_32179</name>
</gene>
<proteinExistence type="predicted"/>
<dbReference type="EMBL" id="CM044707">
    <property type="protein sequence ID" value="KAI5654992.1"/>
    <property type="molecule type" value="Genomic_DNA"/>
</dbReference>
<evidence type="ECO:0000313" key="2">
    <source>
        <dbReference type="Proteomes" id="UP001060085"/>
    </source>
</evidence>
<sequence>MLILRIPMNVWPKVYISIFSNIDGSISLLEGGEMYILKELQPMKNVNGTCNLKGQNYSLVIRSCQSVTIQEETNNISKLTSCWKNRGSGPCRMMLSASAVLQETDGNHKVQRCRAGCQDPNSAAFCRLLLLS</sequence>
<keyword evidence="2" id="KW-1185">Reference proteome</keyword>
<reference evidence="2" key="1">
    <citation type="journal article" date="2023" name="Nat. Plants">
        <title>Single-cell RNA sequencing provides a high-resolution roadmap for understanding the multicellular compartmentation of specialized metabolism.</title>
        <authorList>
            <person name="Sun S."/>
            <person name="Shen X."/>
            <person name="Li Y."/>
            <person name="Li Y."/>
            <person name="Wang S."/>
            <person name="Li R."/>
            <person name="Zhang H."/>
            <person name="Shen G."/>
            <person name="Guo B."/>
            <person name="Wei J."/>
            <person name="Xu J."/>
            <person name="St-Pierre B."/>
            <person name="Chen S."/>
            <person name="Sun C."/>
        </authorList>
    </citation>
    <scope>NUCLEOTIDE SEQUENCE [LARGE SCALE GENOMIC DNA]</scope>
</reference>
<name>A0ACC0A4W3_CATRO</name>
<protein>
    <submittedName>
        <fullName evidence="1">Uncharacterized protein</fullName>
    </submittedName>
</protein>